<sequence>MNLPKFNFDKDKLIEYSEKKFNLNKIVQCRKFKSEEYQKYIRYLNIHLSKLLVGTLDELEIAKNSFDKIINFNNKLKCSGKINRKNCNKCQECKKNKLNSEFNKRVINSLNYQPSTLYNYFHGLTNSACYICNAQYTLVANSKSKIKLIFEFDHYYPKSLYPALSISLHNLFPICGSCNKFKGNREYDISKMYKNLKFRIDSESLTSHITQNSKLVIQINDSTKISEKFYLHGIYDNHIDYIEELIQRKLKYNKCYKSSLEKKFGKIVGNVENIDTRLELGTYTSEEGIYKRPLSKFLQDINEQLDML</sequence>
<reference evidence="1 2" key="1">
    <citation type="submission" date="2014-12" db="EMBL/GenBank/DDBJ databases">
        <title>Genome sequencing of Chryseobacterium taiwanense TPW19.</title>
        <authorList>
            <person name="Tan P.W."/>
            <person name="Chan K.-G."/>
        </authorList>
    </citation>
    <scope>NUCLEOTIDE SEQUENCE [LARGE SCALE GENOMIC DNA]</scope>
    <source>
        <strain evidence="1 2">TPW19</strain>
    </source>
</reference>
<evidence type="ECO:0000313" key="2">
    <source>
        <dbReference type="Proteomes" id="UP000031167"/>
    </source>
</evidence>
<comment type="caution">
    <text evidence="1">The sequence shown here is derived from an EMBL/GenBank/DDBJ whole genome shotgun (WGS) entry which is preliminary data.</text>
</comment>
<evidence type="ECO:0000313" key="1">
    <source>
        <dbReference type="EMBL" id="KIC61334.1"/>
    </source>
</evidence>
<proteinExistence type="predicted"/>
<protein>
    <recommendedName>
        <fullName evidence="3">HNH domain-containing protein</fullName>
    </recommendedName>
</protein>
<dbReference type="EMBL" id="JWTA01000020">
    <property type="protein sequence ID" value="KIC61334.1"/>
    <property type="molecule type" value="Genomic_DNA"/>
</dbReference>
<accession>A0A0B4CJB8</accession>
<dbReference type="OrthoDB" id="9816185at2"/>
<gene>
    <name evidence="1" type="ORF">RM51_17810</name>
</gene>
<organism evidence="1 2">
    <name type="scientific">Chryseobacterium taiwanense</name>
    <dbReference type="NCBI Taxonomy" id="363331"/>
    <lineage>
        <taxon>Bacteria</taxon>
        <taxon>Pseudomonadati</taxon>
        <taxon>Bacteroidota</taxon>
        <taxon>Flavobacteriia</taxon>
        <taxon>Flavobacteriales</taxon>
        <taxon>Weeksellaceae</taxon>
        <taxon>Chryseobacterium group</taxon>
        <taxon>Chryseobacterium</taxon>
    </lineage>
</organism>
<evidence type="ECO:0008006" key="3">
    <source>
        <dbReference type="Google" id="ProtNLM"/>
    </source>
</evidence>
<dbReference type="STRING" id="363331.RM51_17810"/>
<dbReference type="RefSeq" id="WP_039372779.1">
    <property type="nucleotide sequence ID" value="NZ_JWTA01000020.1"/>
</dbReference>
<keyword evidence="2" id="KW-1185">Reference proteome</keyword>
<dbReference type="Proteomes" id="UP000031167">
    <property type="component" value="Unassembled WGS sequence"/>
</dbReference>
<dbReference type="AlphaFoldDB" id="A0A0B4CJB8"/>
<name>A0A0B4CJB8_9FLAO</name>
<dbReference type="Gene3D" id="1.10.30.50">
    <property type="match status" value="1"/>
</dbReference>